<sequence>MIPFNRALPYDIFTKDVYVPTCPFCGQEQVLIPIKPSEIQAAHEGKKKLVVFPCCGNKLFVTDSDQDYLMTDTIVRR</sequence>
<comment type="caution">
    <text evidence="1">The sequence shown here is derived from an EMBL/GenBank/DDBJ whole genome shotgun (WGS) entry which is preliminary data.</text>
</comment>
<keyword evidence="2" id="KW-1185">Reference proteome</keyword>
<evidence type="ECO:0000313" key="2">
    <source>
        <dbReference type="Proteomes" id="UP001519272"/>
    </source>
</evidence>
<evidence type="ECO:0008006" key="3">
    <source>
        <dbReference type="Google" id="ProtNLM"/>
    </source>
</evidence>
<reference evidence="1 2" key="1">
    <citation type="submission" date="2021-03" db="EMBL/GenBank/DDBJ databases">
        <title>Genomic Encyclopedia of Type Strains, Phase IV (KMG-IV): sequencing the most valuable type-strain genomes for metagenomic binning, comparative biology and taxonomic classification.</title>
        <authorList>
            <person name="Goeker M."/>
        </authorList>
    </citation>
    <scope>NUCLEOTIDE SEQUENCE [LARGE SCALE GENOMIC DNA]</scope>
    <source>
        <strain evidence="1 2">DSM 14349</strain>
    </source>
</reference>
<dbReference type="EMBL" id="JAGGKG010000009">
    <property type="protein sequence ID" value="MBP1905579.1"/>
    <property type="molecule type" value="Genomic_DNA"/>
</dbReference>
<evidence type="ECO:0000313" key="1">
    <source>
        <dbReference type="EMBL" id="MBP1905579.1"/>
    </source>
</evidence>
<name>A0ABS4FT30_9BACL</name>
<dbReference type="Proteomes" id="UP001519272">
    <property type="component" value="Unassembled WGS sequence"/>
</dbReference>
<gene>
    <name evidence="1" type="ORF">J2Z32_002209</name>
</gene>
<protein>
    <recommendedName>
        <fullName evidence="3">LITAF domain-containing protein</fullName>
    </recommendedName>
</protein>
<dbReference type="RefSeq" id="WP_210089207.1">
    <property type="nucleotide sequence ID" value="NZ_JAGGKG010000009.1"/>
</dbReference>
<proteinExistence type="predicted"/>
<organism evidence="1 2">
    <name type="scientific">Paenibacillus turicensis</name>
    <dbReference type="NCBI Taxonomy" id="160487"/>
    <lineage>
        <taxon>Bacteria</taxon>
        <taxon>Bacillati</taxon>
        <taxon>Bacillota</taxon>
        <taxon>Bacilli</taxon>
        <taxon>Bacillales</taxon>
        <taxon>Paenibacillaceae</taxon>
        <taxon>Paenibacillus</taxon>
    </lineage>
</organism>
<accession>A0ABS4FT30</accession>